<reference evidence="2 3" key="1">
    <citation type="journal article" date="2024" name="J Genomics">
        <title>Draft genome sequencing and assembly of Favolaschia claudopus CIRM-BRFM 2984 isolated from oak limbs.</title>
        <authorList>
            <person name="Navarro D."/>
            <person name="Drula E."/>
            <person name="Chaduli D."/>
            <person name="Cazenave R."/>
            <person name="Ahrendt S."/>
            <person name="Wang J."/>
            <person name="Lipzen A."/>
            <person name="Daum C."/>
            <person name="Barry K."/>
            <person name="Grigoriev I.V."/>
            <person name="Favel A."/>
            <person name="Rosso M.N."/>
            <person name="Martin F."/>
        </authorList>
    </citation>
    <scope>NUCLEOTIDE SEQUENCE [LARGE SCALE GENOMIC DNA]</scope>
    <source>
        <strain evidence="2 3">CIRM-BRFM 2984</strain>
    </source>
</reference>
<accession>A0AAV9ZH87</accession>
<dbReference type="Proteomes" id="UP001362999">
    <property type="component" value="Unassembled WGS sequence"/>
</dbReference>
<feature type="compositionally biased region" description="Polar residues" evidence="1">
    <location>
        <begin position="22"/>
        <end position="31"/>
    </location>
</feature>
<dbReference type="InterPro" id="IPR041078">
    <property type="entry name" value="Plavaka"/>
</dbReference>
<dbReference type="Pfam" id="PF18759">
    <property type="entry name" value="Plavaka"/>
    <property type="match status" value="1"/>
</dbReference>
<feature type="region of interest" description="Disordered" evidence="1">
    <location>
        <begin position="22"/>
        <end position="54"/>
    </location>
</feature>
<organism evidence="2 3">
    <name type="scientific">Favolaschia claudopus</name>
    <dbReference type="NCBI Taxonomy" id="2862362"/>
    <lineage>
        <taxon>Eukaryota</taxon>
        <taxon>Fungi</taxon>
        <taxon>Dikarya</taxon>
        <taxon>Basidiomycota</taxon>
        <taxon>Agaricomycotina</taxon>
        <taxon>Agaricomycetes</taxon>
        <taxon>Agaricomycetidae</taxon>
        <taxon>Agaricales</taxon>
        <taxon>Marasmiineae</taxon>
        <taxon>Mycenaceae</taxon>
        <taxon>Favolaschia</taxon>
    </lineage>
</organism>
<sequence length="364" mass="40076">MGPTPTALGVAAAYPLSTSSLAKRAGSSRSSECTRKSRCAEASPPSAKQQRTAPRVWIPTPSVCPLVPSATEIHDGSDADRARRRGCIPAIYFVPCEASRLDHIIMDEKVSLFPLSQIRTCKLEAIHSLYLNLTRTQAVFRDLYASRTSAAGIGTSAHSFHKRYTLAPFHTRLDFEVAEFAQENMLNRAATNKLITLIRRCAANMEDLTIVHSADIDKQWDAAAKKCTDFKKYDVEVPYKINTDPSTLTASLGLGQDVSTQWYHLYTIWNEPWTADALWKIQSKLPDNPDAKPCPFILYADKSKLSSFGTQKAYPIIARLANVVVGIRNSDEWGGGQVVGELPCGSEDSAESGKTKYVNFKNAV</sequence>
<protein>
    <submittedName>
        <fullName evidence="2">Uncharacterized protein</fullName>
    </submittedName>
</protein>
<dbReference type="AlphaFoldDB" id="A0AAV9ZH87"/>
<comment type="caution">
    <text evidence="2">The sequence shown here is derived from an EMBL/GenBank/DDBJ whole genome shotgun (WGS) entry which is preliminary data.</text>
</comment>
<proteinExistence type="predicted"/>
<name>A0AAV9ZH87_9AGAR</name>
<keyword evidence="3" id="KW-1185">Reference proteome</keyword>
<evidence type="ECO:0000313" key="2">
    <source>
        <dbReference type="EMBL" id="KAK6983857.1"/>
    </source>
</evidence>
<dbReference type="EMBL" id="JAWWNJ010000145">
    <property type="protein sequence ID" value="KAK6983857.1"/>
    <property type="molecule type" value="Genomic_DNA"/>
</dbReference>
<evidence type="ECO:0000313" key="3">
    <source>
        <dbReference type="Proteomes" id="UP001362999"/>
    </source>
</evidence>
<evidence type="ECO:0000256" key="1">
    <source>
        <dbReference type="SAM" id="MobiDB-lite"/>
    </source>
</evidence>
<gene>
    <name evidence="2" type="ORF">R3P38DRAFT_2807452</name>
</gene>